<comment type="caution">
    <text evidence="10">The sequence shown here is derived from an EMBL/GenBank/DDBJ whole genome shotgun (WGS) entry which is preliminary data.</text>
</comment>
<dbReference type="OrthoDB" id="272739at2"/>
<keyword evidence="8" id="KW-0139">CF(1)</keyword>
<keyword evidence="7" id="KW-0472">Membrane</keyword>
<keyword evidence="8" id="KW-0066">ATP synthesis</keyword>
<accession>A0A2W7HXY2</accession>
<feature type="domain" description="ATP synthase F1 complex delta/epsilon subunit N-terminal" evidence="9">
    <location>
        <begin position="1"/>
        <end position="79"/>
    </location>
</feature>
<dbReference type="RefSeq" id="WP_111400035.1">
    <property type="nucleotide sequence ID" value="NZ_QKYU01000029.1"/>
</dbReference>
<dbReference type="GO" id="GO:0012505">
    <property type="term" value="C:endomembrane system"/>
    <property type="evidence" value="ECO:0007669"/>
    <property type="project" value="UniProtKB-SubCell"/>
</dbReference>
<dbReference type="Gene3D" id="2.60.15.10">
    <property type="entry name" value="F0F1 ATP synthase delta/epsilon subunit, N-terminal"/>
    <property type="match status" value="1"/>
</dbReference>
<dbReference type="InterPro" id="IPR001469">
    <property type="entry name" value="ATP_synth_F1_dsu/esu"/>
</dbReference>
<keyword evidence="5" id="KW-0375">Hydrogen ion transport</keyword>
<dbReference type="SUPFAM" id="SSF51344">
    <property type="entry name" value="Epsilon subunit of F1F0-ATP synthase N-terminal domain"/>
    <property type="match status" value="1"/>
</dbReference>
<evidence type="ECO:0000256" key="4">
    <source>
        <dbReference type="ARBA" id="ARBA00022448"/>
    </source>
</evidence>
<dbReference type="GO" id="GO:0045259">
    <property type="term" value="C:proton-transporting ATP synthase complex"/>
    <property type="evidence" value="ECO:0007669"/>
    <property type="project" value="UniProtKB-KW"/>
</dbReference>
<dbReference type="InterPro" id="IPR020546">
    <property type="entry name" value="ATP_synth_F1_dsu/esu_N"/>
</dbReference>
<reference evidence="10 11" key="1">
    <citation type="submission" date="2018-06" db="EMBL/GenBank/DDBJ databases">
        <title>Genomic Encyclopedia of Archaeal and Bacterial Type Strains, Phase II (KMG-II): from individual species to whole genera.</title>
        <authorList>
            <person name="Goeker M."/>
        </authorList>
    </citation>
    <scope>NUCLEOTIDE SEQUENCE [LARGE SCALE GENOMIC DNA]</scope>
    <source>
        <strain evidence="10 11">DSM 24525</strain>
    </source>
</reference>
<keyword evidence="11" id="KW-1185">Reference proteome</keyword>
<dbReference type="GO" id="GO:0046933">
    <property type="term" value="F:proton-transporting ATP synthase activity, rotational mechanism"/>
    <property type="evidence" value="ECO:0007669"/>
    <property type="project" value="InterPro"/>
</dbReference>
<dbReference type="CDD" id="cd12152">
    <property type="entry name" value="F1-ATPase_delta"/>
    <property type="match status" value="1"/>
</dbReference>
<protein>
    <submittedName>
        <fullName evidence="10">F-type H+-transporting ATPase subunit epsilon</fullName>
    </submittedName>
</protein>
<dbReference type="NCBIfam" id="NF009981">
    <property type="entry name" value="PRK13447.1"/>
    <property type="match status" value="1"/>
</dbReference>
<dbReference type="Proteomes" id="UP000249688">
    <property type="component" value="Unassembled WGS sequence"/>
</dbReference>
<sequence length="139" mass="14752">MKLLLTDPVHVLAEHDDVVSLRAADASGGFGIRPGHADLLTVLSVSVVSWRHQDGHTGCCAVRGGILTVRGGKEIAIATREGQLGDSPEALETTVLATFLAAAETERTERVAATRMQMSAVREIVRILRSSQGRSVLSP</sequence>
<organism evidence="10 11">
    <name type="scientific">Humitalea rosea</name>
    <dbReference type="NCBI Taxonomy" id="990373"/>
    <lineage>
        <taxon>Bacteria</taxon>
        <taxon>Pseudomonadati</taxon>
        <taxon>Pseudomonadota</taxon>
        <taxon>Alphaproteobacteria</taxon>
        <taxon>Acetobacterales</taxon>
        <taxon>Roseomonadaceae</taxon>
        <taxon>Humitalea</taxon>
    </lineage>
</organism>
<keyword evidence="4" id="KW-0813">Transport</keyword>
<name>A0A2W7HXY2_9PROT</name>
<evidence type="ECO:0000259" key="9">
    <source>
        <dbReference type="Pfam" id="PF02823"/>
    </source>
</evidence>
<proteinExistence type="inferred from homology"/>
<evidence type="ECO:0000256" key="3">
    <source>
        <dbReference type="ARBA" id="ARBA00005712"/>
    </source>
</evidence>
<gene>
    <name evidence="10" type="ORF">C8P66_1294</name>
</gene>
<evidence type="ECO:0000313" key="11">
    <source>
        <dbReference type="Proteomes" id="UP000249688"/>
    </source>
</evidence>
<evidence type="ECO:0000256" key="5">
    <source>
        <dbReference type="ARBA" id="ARBA00022781"/>
    </source>
</evidence>
<evidence type="ECO:0000256" key="2">
    <source>
        <dbReference type="ARBA" id="ARBA00004184"/>
    </source>
</evidence>
<comment type="function">
    <text evidence="1">Produces ATP from ADP in the presence of a proton gradient across the membrane.</text>
</comment>
<evidence type="ECO:0000256" key="8">
    <source>
        <dbReference type="ARBA" id="ARBA00023196"/>
    </source>
</evidence>
<dbReference type="InterPro" id="IPR036771">
    <property type="entry name" value="ATPsynth_dsu/esu_N"/>
</dbReference>
<evidence type="ECO:0000256" key="7">
    <source>
        <dbReference type="ARBA" id="ARBA00023136"/>
    </source>
</evidence>
<comment type="subcellular location">
    <subcellularLocation>
        <location evidence="2">Endomembrane system</location>
        <topology evidence="2">Peripheral membrane protein</topology>
    </subcellularLocation>
</comment>
<keyword evidence="6" id="KW-0406">Ion transport</keyword>
<comment type="similarity">
    <text evidence="3">Belongs to the ATPase epsilon chain family.</text>
</comment>
<evidence type="ECO:0000313" key="10">
    <source>
        <dbReference type="EMBL" id="PZW39334.1"/>
    </source>
</evidence>
<evidence type="ECO:0000256" key="1">
    <source>
        <dbReference type="ARBA" id="ARBA00003543"/>
    </source>
</evidence>
<dbReference type="EMBL" id="QKYU01000029">
    <property type="protein sequence ID" value="PZW39334.1"/>
    <property type="molecule type" value="Genomic_DNA"/>
</dbReference>
<dbReference type="AlphaFoldDB" id="A0A2W7HXY2"/>
<dbReference type="Pfam" id="PF02823">
    <property type="entry name" value="ATP-synt_DE_N"/>
    <property type="match status" value="1"/>
</dbReference>
<evidence type="ECO:0000256" key="6">
    <source>
        <dbReference type="ARBA" id="ARBA00023065"/>
    </source>
</evidence>